<feature type="region of interest" description="Disordered" evidence="1">
    <location>
        <begin position="21"/>
        <end position="101"/>
    </location>
</feature>
<accession>A0A9P3LCT0</accession>
<organism evidence="2 3">
    <name type="scientific">Phanerochaete sordida</name>
    <dbReference type="NCBI Taxonomy" id="48140"/>
    <lineage>
        <taxon>Eukaryota</taxon>
        <taxon>Fungi</taxon>
        <taxon>Dikarya</taxon>
        <taxon>Basidiomycota</taxon>
        <taxon>Agaricomycotina</taxon>
        <taxon>Agaricomycetes</taxon>
        <taxon>Polyporales</taxon>
        <taxon>Phanerochaetaceae</taxon>
        <taxon>Phanerochaete</taxon>
    </lineage>
</organism>
<reference evidence="2 3" key="1">
    <citation type="submission" date="2021-08" db="EMBL/GenBank/DDBJ databases">
        <title>Draft Genome Sequence of Phanerochaete sordida strain YK-624.</title>
        <authorList>
            <person name="Mori T."/>
            <person name="Dohra H."/>
            <person name="Suzuki T."/>
            <person name="Kawagishi H."/>
            <person name="Hirai H."/>
        </authorList>
    </citation>
    <scope>NUCLEOTIDE SEQUENCE [LARGE SCALE GENOMIC DNA]</scope>
    <source>
        <strain evidence="2 3">YK-624</strain>
    </source>
</reference>
<proteinExistence type="predicted"/>
<evidence type="ECO:0000256" key="1">
    <source>
        <dbReference type="SAM" id="MobiDB-lite"/>
    </source>
</evidence>
<name>A0A9P3LCT0_9APHY</name>
<dbReference type="AlphaFoldDB" id="A0A9P3LCT0"/>
<comment type="caution">
    <text evidence="2">The sequence shown here is derived from an EMBL/GenBank/DDBJ whole genome shotgun (WGS) entry which is preliminary data.</text>
</comment>
<sequence>MLLEGIHEALSPNALKIMHYVPPASSTTTRTHAPRKRKKTLEDTGSFENEPSREDCPETTSKLSTPLSSEDNEPLSLAQSQSKPTVPAPAAAGPEDEEDEDVVTVYVIVVVPPPPAAPSHRGRKATQ</sequence>
<evidence type="ECO:0000313" key="2">
    <source>
        <dbReference type="EMBL" id="GJE89172.1"/>
    </source>
</evidence>
<gene>
    <name evidence="2" type="ORF">PsYK624_052670</name>
</gene>
<evidence type="ECO:0000313" key="3">
    <source>
        <dbReference type="Proteomes" id="UP000703269"/>
    </source>
</evidence>
<dbReference type="Proteomes" id="UP000703269">
    <property type="component" value="Unassembled WGS sequence"/>
</dbReference>
<keyword evidence="3" id="KW-1185">Reference proteome</keyword>
<protein>
    <submittedName>
        <fullName evidence="2">Uncharacterized protein</fullName>
    </submittedName>
</protein>
<dbReference type="EMBL" id="BPQB01000012">
    <property type="protein sequence ID" value="GJE89172.1"/>
    <property type="molecule type" value="Genomic_DNA"/>
</dbReference>
<feature type="compositionally biased region" description="Polar residues" evidence="1">
    <location>
        <begin position="58"/>
        <end position="69"/>
    </location>
</feature>